<evidence type="ECO:0000256" key="3">
    <source>
        <dbReference type="ARBA" id="ARBA00023157"/>
    </source>
</evidence>
<organism evidence="8 9">
    <name type="scientific">Pocillopora meandrina</name>
    <dbReference type="NCBI Taxonomy" id="46732"/>
    <lineage>
        <taxon>Eukaryota</taxon>
        <taxon>Metazoa</taxon>
        <taxon>Cnidaria</taxon>
        <taxon>Anthozoa</taxon>
        <taxon>Hexacorallia</taxon>
        <taxon>Scleractinia</taxon>
        <taxon>Astrocoeniina</taxon>
        <taxon>Pocilloporidae</taxon>
        <taxon>Pocillopora</taxon>
    </lineage>
</organism>
<dbReference type="InterPro" id="IPR013320">
    <property type="entry name" value="ConA-like_dom_sf"/>
</dbReference>
<evidence type="ECO:0000256" key="5">
    <source>
        <dbReference type="PROSITE-ProRule" id="PRU01172"/>
    </source>
</evidence>
<dbReference type="SMART" id="SM00159">
    <property type="entry name" value="PTX"/>
    <property type="match status" value="1"/>
</dbReference>
<dbReference type="EMBL" id="CALNXJ010000016">
    <property type="protein sequence ID" value="CAH3117406.1"/>
    <property type="molecule type" value="Genomic_DNA"/>
</dbReference>
<dbReference type="Gene3D" id="2.60.120.200">
    <property type="match status" value="1"/>
</dbReference>
<dbReference type="Pfam" id="PF00354">
    <property type="entry name" value="Pentaxin"/>
    <property type="match status" value="1"/>
</dbReference>
<dbReference type="GO" id="GO:0046872">
    <property type="term" value="F:metal ion binding"/>
    <property type="evidence" value="ECO:0007669"/>
    <property type="project" value="UniProtKB-KW"/>
</dbReference>
<feature type="signal peptide" evidence="6">
    <location>
        <begin position="1"/>
        <end position="19"/>
    </location>
</feature>
<comment type="cofactor">
    <cofactor evidence="6">
        <name>Ca(2+)</name>
        <dbReference type="ChEBI" id="CHEBI:29108"/>
    </cofactor>
    <text evidence="6">Binds 2 calcium ions per subunit.</text>
</comment>
<dbReference type="Proteomes" id="UP001159428">
    <property type="component" value="Unassembled WGS sequence"/>
</dbReference>
<dbReference type="InterPro" id="IPR001759">
    <property type="entry name" value="PTX_dom"/>
</dbReference>
<dbReference type="SUPFAM" id="SSF49899">
    <property type="entry name" value="Concanavalin A-like lectins/glucanases"/>
    <property type="match status" value="1"/>
</dbReference>
<comment type="subcellular location">
    <subcellularLocation>
        <location evidence="6">Secreted</location>
    </subcellularLocation>
</comment>
<evidence type="ECO:0000256" key="2">
    <source>
        <dbReference type="ARBA" id="ARBA00022837"/>
    </source>
</evidence>
<proteinExistence type="inferred from homology"/>
<keyword evidence="4" id="KW-0325">Glycoprotein</keyword>
<dbReference type="PROSITE" id="PS51828">
    <property type="entry name" value="PTX_2"/>
    <property type="match status" value="1"/>
</dbReference>
<gene>
    <name evidence="8" type="ORF">PMEA_00007286</name>
</gene>
<keyword evidence="3" id="KW-1015">Disulfide bond</keyword>
<comment type="caution">
    <text evidence="8">The sequence shown here is derived from an EMBL/GenBank/DDBJ whole genome shotgun (WGS) entry which is preliminary data.</text>
</comment>
<dbReference type="PANTHER" id="PTHR19277">
    <property type="entry name" value="PENTRAXIN"/>
    <property type="match status" value="1"/>
</dbReference>
<feature type="domain" description="Pentraxin (PTX)" evidence="7">
    <location>
        <begin position="8"/>
        <end position="205"/>
    </location>
</feature>
<keyword evidence="2 6" id="KW-0106">Calcium</keyword>
<sequence length="205" mass="23049">MPFQLFLLGYLLVFPAPRSIENYAMKYPAIPSDLSQLSLCFFVKVVTDQKLQSIFSYAKLDENDIYAESSPTETALGINDKHGSFNASVYDGAWHHLCFTWENTYGELRLYKNGQFEGQHMGFEVGYTVRSGGHLVLGQDQDTVGGGFELENTLNSQLAEVNMWDRVLSEKEIAAQYTNCRIPSGSVVTWSEFKTLTHGSVIVKH</sequence>
<evidence type="ECO:0000256" key="1">
    <source>
        <dbReference type="ARBA" id="ARBA00022723"/>
    </source>
</evidence>
<feature type="chain" id="PRO_5043103448" description="Pentraxin family member" evidence="6">
    <location>
        <begin position="20"/>
        <end position="205"/>
    </location>
</feature>
<keyword evidence="6" id="KW-0732">Signal</keyword>
<dbReference type="GO" id="GO:0005576">
    <property type="term" value="C:extracellular region"/>
    <property type="evidence" value="ECO:0007669"/>
    <property type="project" value="UniProtKB-SubCell"/>
</dbReference>
<keyword evidence="1 6" id="KW-0479">Metal-binding</keyword>
<dbReference type="PANTHER" id="PTHR19277:SF161">
    <property type="entry name" value="LAMININ G DOMAIN-CONTAINING PROTEIN"/>
    <property type="match status" value="1"/>
</dbReference>
<keyword evidence="9" id="KW-1185">Reference proteome</keyword>
<dbReference type="AlphaFoldDB" id="A0AAU9WKN4"/>
<comment type="subunit">
    <text evidence="6">Homopentamer. Pentaxin (or pentraxin) have a discoid arrangement of 5 non-covalently bound subunits.</text>
</comment>
<comment type="caution">
    <text evidence="5">Lacks conserved residue(s) required for the propagation of feature annotation.</text>
</comment>
<dbReference type="PRINTS" id="PR00895">
    <property type="entry name" value="PENTAXIN"/>
</dbReference>
<evidence type="ECO:0000256" key="4">
    <source>
        <dbReference type="ARBA" id="ARBA00023180"/>
    </source>
</evidence>
<evidence type="ECO:0000313" key="8">
    <source>
        <dbReference type="EMBL" id="CAH3117406.1"/>
    </source>
</evidence>
<dbReference type="InterPro" id="IPR051360">
    <property type="entry name" value="Neuronal_Pentraxin_Related"/>
</dbReference>
<evidence type="ECO:0000256" key="6">
    <source>
        <dbReference type="RuleBase" id="RU362112"/>
    </source>
</evidence>
<protein>
    <recommendedName>
        <fullName evidence="6">Pentraxin family member</fullName>
    </recommendedName>
</protein>
<evidence type="ECO:0000313" key="9">
    <source>
        <dbReference type="Proteomes" id="UP001159428"/>
    </source>
</evidence>
<comment type="similarity">
    <text evidence="6">Belongs to the pentraxin family.</text>
</comment>
<reference evidence="8 9" key="1">
    <citation type="submission" date="2022-05" db="EMBL/GenBank/DDBJ databases">
        <authorList>
            <consortium name="Genoscope - CEA"/>
            <person name="William W."/>
        </authorList>
    </citation>
    <scope>NUCLEOTIDE SEQUENCE [LARGE SCALE GENOMIC DNA]</scope>
</reference>
<name>A0AAU9WKN4_9CNID</name>
<accession>A0AAU9WKN4</accession>
<evidence type="ECO:0000259" key="7">
    <source>
        <dbReference type="PROSITE" id="PS51828"/>
    </source>
</evidence>